<dbReference type="GO" id="GO:0006352">
    <property type="term" value="P:DNA-templated transcription initiation"/>
    <property type="evidence" value="ECO:0007669"/>
    <property type="project" value="InterPro"/>
</dbReference>
<organism evidence="6 7">
    <name type="scientific">Spirosoma telluris</name>
    <dbReference type="NCBI Taxonomy" id="2183553"/>
    <lineage>
        <taxon>Bacteria</taxon>
        <taxon>Pseudomonadati</taxon>
        <taxon>Bacteroidota</taxon>
        <taxon>Cytophagia</taxon>
        <taxon>Cytophagales</taxon>
        <taxon>Cytophagaceae</taxon>
        <taxon>Spirosoma</taxon>
    </lineage>
</organism>
<keyword evidence="3" id="KW-0731">Sigma factor</keyword>
<dbReference type="OrthoDB" id="9780326at2"/>
<keyword evidence="2" id="KW-0805">Transcription regulation</keyword>
<dbReference type="Gene3D" id="1.10.10.10">
    <property type="entry name" value="Winged helix-like DNA-binding domain superfamily/Winged helix DNA-binding domain"/>
    <property type="match status" value="1"/>
</dbReference>
<dbReference type="AlphaFoldDB" id="A0A327NDW5"/>
<evidence type="ECO:0000259" key="5">
    <source>
        <dbReference type="PROSITE" id="PS00622"/>
    </source>
</evidence>
<dbReference type="Pfam" id="PF04542">
    <property type="entry name" value="Sigma70_r2"/>
    <property type="match status" value="1"/>
</dbReference>
<proteinExistence type="inferred from homology"/>
<dbReference type="EMBL" id="QLII01000001">
    <property type="protein sequence ID" value="RAI73491.1"/>
    <property type="molecule type" value="Genomic_DNA"/>
</dbReference>
<dbReference type="PANTHER" id="PTHR43133:SF45">
    <property type="entry name" value="RNA POLYMERASE ECF-TYPE SIGMA FACTOR"/>
    <property type="match status" value="1"/>
</dbReference>
<evidence type="ECO:0000313" key="7">
    <source>
        <dbReference type="Proteomes" id="UP000249016"/>
    </source>
</evidence>
<dbReference type="RefSeq" id="WP_111340370.1">
    <property type="nucleotide sequence ID" value="NZ_QLII01000001.1"/>
</dbReference>
<sequence>MTLQDEFVEQIQMHQALLNKLVYLYADQTEDRNDLHQEILLQAWRSYPNFRGDAKFSTWLYRVGLNVSLTKLNDQKQRQSAALDETAQSTPSTFESDDQLRYVLQQVNTLDRTLIVMSMDGYSNEEIAETLGISPGNVRTKLHRIRQKIDKLWN</sequence>
<dbReference type="NCBIfam" id="TIGR02937">
    <property type="entry name" value="sigma70-ECF"/>
    <property type="match status" value="1"/>
</dbReference>
<dbReference type="Proteomes" id="UP000249016">
    <property type="component" value="Unassembled WGS sequence"/>
</dbReference>
<gene>
    <name evidence="6" type="ORF">HMF3257_01930</name>
</gene>
<comment type="caution">
    <text evidence="6">The sequence shown here is derived from an EMBL/GenBank/DDBJ whole genome shotgun (WGS) entry which is preliminary data.</text>
</comment>
<dbReference type="InterPro" id="IPR014284">
    <property type="entry name" value="RNA_pol_sigma-70_dom"/>
</dbReference>
<dbReference type="GO" id="GO:0016987">
    <property type="term" value="F:sigma factor activity"/>
    <property type="evidence" value="ECO:0007669"/>
    <property type="project" value="UniProtKB-KW"/>
</dbReference>
<name>A0A327NDW5_9BACT</name>
<feature type="domain" description="HTH luxR-type" evidence="5">
    <location>
        <begin position="121"/>
        <end position="148"/>
    </location>
</feature>
<keyword evidence="7" id="KW-1185">Reference proteome</keyword>
<dbReference type="InterPro" id="IPR007627">
    <property type="entry name" value="RNA_pol_sigma70_r2"/>
</dbReference>
<dbReference type="GO" id="GO:0003677">
    <property type="term" value="F:DNA binding"/>
    <property type="evidence" value="ECO:0007669"/>
    <property type="project" value="InterPro"/>
</dbReference>
<accession>A0A327NDW5</accession>
<dbReference type="InterPro" id="IPR039425">
    <property type="entry name" value="RNA_pol_sigma-70-like"/>
</dbReference>
<protein>
    <submittedName>
        <fullName evidence="6">Sigma-70 family RNA polymerase sigma factor</fullName>
    </submittedName>
</protein>
<keyword evidence="4" id="KW-0804">Transcription</keyword>
<evidence type="ECO:0000256" key="1">
    <source>
        <dbReference type="ARBA" id="ARBA00010641"/>
    </source>
</evidence>
<dbReference type="PANTHER" id="PTHR43133">
    <property type="entry name" value="RNA POLYMERASE ECF-TYPE SIGMA FACTO"/>
    <property type="match status" value="1"/>
</dbReference>
<dbReference type="InterPro" id="IPR013325">
    <property type="entry name" value="RNA_pol_sigma_r2"/>
</dbReference>
<dbReference type="InterPro" id="IPR036388">
    <property type="entry name" value="WH-like_DNA-bd_sf"/>
</dbReference>
<evidence type="ECO:0000313" key="6">
    <source>
        <dbReference type="EMBL" id="RAI73491.1"/>
    </source>
</evidence>
<dbReference type="PROSITE" id="PS00622">
    <property type="entry name" value="HTH_LUXR_1"/>
    <property type="match status" value="1"/>
</dbReference>
<dbReference type="InterPro" id="IPR013249">
    <property type="entry name" value="RNA_pol_sigma70_r4_t2"/>
</dbReference>
<dbReference type="InterPro" id="IPR000792">
    <property type="entry name" value="Tscrpt_reg_LuxR_C"/>
</dbReference>
<reference evidence="6 7" key="1">
    <citation type="submission" date="2018-06" db="EMBL/GenBank/DDBJ databases">
        <title>Spirosoma sp. HMF3257 Genome sequencing and assembly.</title>
        <authorList>
            <person name="Kang H."/>
            <person name="Cha I."/>
            <person name="Kim H."/>
            <person name="Kang J."/>
            <person name="Joh K."/>
        </authorList>
    </citation>
    <scope>NUCLEOTIDE SEQUENCE [LARGE SCALE GENOMIC DNA]</scope>
    <source>
        <strain evidence="6 7">HMF3257</strain>
    </source>
</reference>
<dbReference type="SUPFAM" id="SSF88946">
    <property type="entry name" value="Sigma2 domain of RNA polymerase sigma factors"/>
    <property type="match status" value="1"/>
</dbReference>
<evidence type="ECO:0000256" key="2">
    <source>
        <dbReference type="ARBA" id="ARBA00023015"/>
    </source>
</evidence>
<dbReference type="SUPFAM" id="SSF88659">
    <property type="entry name" value="Sigma3 and sigma4 domains of RNA polymerase sigma factors"/>
    <property type="match status" value="1"/>
</dbReference>
<dbReference type="Pfam" id="PF08281">
    <property type="entry name" value="Sigma70_r4_2"/>
    <property type="match status" value="1"/>
</dbReference>
<evidence type="ECO:0000256" key="3">
    <source>
        <dbReference type="ARBA" id="ARBA00023082"/>
    </source>
</evidence>
<dbReference type="Gene3D" id="1.10.1740.10">
    <property type="match status" value="1"/>
</dbReference>
<comment type="similarity">
    <text evidence="1">Belongs to the sigma-70 factor family. ECF subfamily.</text>
</comment>
<dbReference type="InterPro" id="IPR013324">
    <property type="entry name" value="RNA_pol_sigma_r3/r4-like"/>
</dbReference>
<evidence type="ECO:0000256" key="4">
    <source>
        <dbReference type="ARBA" id="ARBA00023163"/>
    </source>
</evidence>